<dbReference type="RefSeq" id="WP_103787673.1">
    <property type="nucleotide sequence ID" value="NZ_PQVF01000002.1"/>
</dbReference>
<dbReference type="Proteomes" id="UP000236893">
    <property type="component" value="Unassembled WGS sequence"/>
</dbReference>
<name>A0A2S5A847_9SPHI</name>
<comment type="caution">
    <text evidence="3">The sequence shown here is derived from an EMBL/GenBank/DDBJ whole genome shotgun (WGS) entry which is preliminary data.</text>
</comment>
<evidence type="ECO:0000313" key="4">
    <source>
        <dbReference type="Proteomes" id="UP000236893"/>
    </source>
</evidence>
<dbReference type="NCBIfam" id="TIGR02293">
    <property type="entry name" value="TAS_TIGR02293"/>
    <property type="match status" value="1"/>
</dbReference>
<accession>A0A2S5A847</accession>
<gene>
    <name evidence="3" type="ORF">C3K47_03235</name>
</gene>
<evidence type="ECO:0000259" key="1">
    <source>
        <dbReference type="Pfam" id="PF09722"/>
    </source>
</evidence>
<evidence type="ECO:0000313" key="3">
    <source>
        <dbReference type="EMBL" id="POY38427.1"/>
    </source>
</evidence>
<dbReference type="InterPro" id="IPR011979">
    <property type="entry name" value="Antitox_Xre"/>
</dbReference>
<evidence type="ECO:0000259" key="2">
    <source>
        <dbReference type="Pfam" id="PF20432"/>
    </source>
</evidence>
<dbReference type="EMBL" id="PQVF01000002">
    <property type="protein sequence ID" value="POY38427.1"/>
    <property type="molecule type" value="Genomic_DNA"/>
</dbReference>
<dbReference type="Pfam" id="PF20432">
    <property type="entry name" value="Xre-like-HTH"/>
    <property type="match status" value="1"/>
</dbReference>
<reference evidence="3 4" key="1">
    <citation type="submission" date="2018-01" db="EMBL/GenBank/DDBJ databases">
        <authorList>
            <person name="Gaut B.S."/>
            <person name="Morton B.R."/>
            <person name="Clegg M.T."/>
            <person name="Duvall M.R."/>
        </authorList>
    </citation>
    <scope>NUCLEOTIDE SEQUENCE [LARGE SCALE GENOMIC DNA]</scope>
    <source>
        <strain evidence="3 4">HR-AV</strain>
    </source>
</reference>
<dbReference type="InterPro" id="IPR046847">
    <property type="entry name" value="Xre-like_HTH"/>
</dbReference>
<proteinExistence type="predicted"/>
<dbReference type="Pfam" id="PF09722">
    <property type="entry name" value="Xre_MbcA_ParS_C"/>
    <property type="match status" value="1"/>
</dbReference>
<sequence length="162" mass="18076">MSFEAHDKGVPYGKVELSESTELVQLMGGLTALKITNQPRSEFDWMNIARNGIPKKAVMELAKKISFSLAEIATVLHLSERSLHRYTSSSILKTEYAEKTVELAKLYTRGEEVFGNMDTFKNWMRTPSFILGGEAPINLLDNSLGFNIVLNELGKIEHGVLA</sequence>
<dbReference type="GO" id="GO:0003677">
    <property type="term" value="F:DNA binding"/>
    <property type="evidence" value="ECO:0007669"/>
    <property type="project" value="InterPro"/>
</dbReference>
<feature type="domain" description="Antitoxin Xre/MbcA/ParS-like toxin-binding" evidence="1">
    <location>
        <begin position="110"/>
        <end position="159"/>
    </location>
</feature>
<dbReference type="InterPro" id="IPR024467">
    <property type="entry name" value="Xre/MbcA/ParS-like_toxin-bd"/>
</dbReference>
<keyword evidence="4" id="KW-1185">Reference proteome</keyword>
<organism evidence="3 4">
    <name type="scientific">Solitalea longa</name>
    <dbReference type="NCBI Taxonomy" id="2079460"/>
    <lineage>
        <taxon>Bacteria</taxon>
        <taxon>Pseudomonadati</taxon>
        <taxon>Bacteroidota</taxon>
        <taxon>Sphingobacteriia</taxon>
        <taxon>Sphingobacteriales</taxon>
        <taxon>Sphingobacteriaceae</taxon>
        <taxon>Solitalea</taxon>
    </lineage>
</organism>
<feature type="domain" description="Antitoxin Xre-like helix-turn-helix" evidence="2">
    <location>
        <begin position="48"/>
        <end position="104"/>
    </location>
</feature>
<dbReference type="AlphaFoldDB" id="A0A2S5A847"/>
<dbReference type="OrthoDB" id="5770459at2"/>
<protein>
    <submittedName>
        <fullName evidence="3">Uncharacterized protein</fullName>
    </submittedName>
</protein>